<reference evidence="1" key="2">
    <citation type="journal article" date="2024" name="Plant">
        <title>Genomic evolution and insights into agronomic trait innovations of Sesamum species.</title>
        <authorList>
            <person name="Miao H."/>
            <person name="Wang L."/>
            <person name="Qu L."/>
            <person name="Liu H."/>
            <person name="Sun Y."/>
            <person name="Le M."/>
            <person name="Wang Q."/>
            <person name="Wei S."/>
            <person name="Zheng Y."/>
            <person name="Lin W."/>
            <person name="Duan Y."/>
            <person name="Cao H."/>
            <person name="Xiong S."/>
            <person name="Wang X."/>
            <person name="Wei L."/>
            <person name="Li C."/>
            <person name="Ma Q."/>
            <person name="Ju M."/>
            <person name="Zhao R."/>
            <person name="Li G."/>
            <person name="Mu C."/>
            <person name="Tian Q."/>
            <person name="Mei H."/>
            <person name="Zhang T."/>
            <person name="Gao T."/>
            <person name="Zhang H."/>
        </authorList>
    </citation>
    <scope>NUCLEOTIDE SEQUENCE</scope>
    <source>
        <strain evidence="1">G02</strain>
    </source>
</reference>
<proteinExistence type="predicted"/>
<evidence type="ECO:0000313" key="1">
    <source>
        <dbReference type="EMBL" id="KAL0442105.1"/>
    </source>
</evidence>
<reference evidence="1" key="1">
    <citation type="submission" date="2020-06" db="EMBL/GenBank/DDBJ databases">
        <authorList>
            <person name="Li T."/>
            <person name="Hu X."/>
            <person name="Zhang T."/>
            <person name="Song X."/>
            <person name="Zhang H."/>
            <person name="Dai N."/>
            <person name="Sheng W."/>
            <person name="Hou X."/>
            <person name="Wei L."/>
        </authorList>
    </citation>
    <scope>NUCLEOTIDE SEQUENCE</scope>
    <source>
        <strain evidence="1">G02</strain>
        <tissue evidence="1">Leaf</tissue>
    </source>
</reference>
<sequence length="64" mass="7286">MDVEAILSIPLGRTYQQDLIVWHYSGDGQFFVRSAYHLACALKDGVSSSKEMQPWNFLWIVAVP</sequence>
<protein>
    <submittedName>
        <fullName evidence="1">Uncharacterized protein</fullName>
    </submittedName>
</protein>
<comment type="caution">
    <text evidence="1">The sequence shown here is derived from an EMBL/GenBank/DDBJ whole genome shotgun (WGS) entry which is preliminary data.</text>
</comment>
<gene>
    <name evidence="1" type="ORF">Sradi_0149400</name>
</gene>
<name>A0AAW2WJS3_SESRA</name>
<accession>A0AAW2WJS3</accession>
<dbReference type="EMBL" id="JACGWJ010000001">
    <property type="protein sequence ID" value="KAL0442105.1"/>
    <property type="molecule type" value="Genomic_DNA"/>
</dbReference>
<dbReference type="AlphaFoldDB" id="A0AAW2WJS3"/>
<organism evidence="1">
    <name type="scientific">Sesamum radiatum</name>
    <name type="common">Black benniseed</name>
    <dbReference type="NCBI Taxonomy" id="300843"/>
    <lineage>
        <taxon>Eukaryota</taxon>
        <taxon>Viridiplantae</taxon>
        <taxon>Streptophyta</taxon>
        <taxon>Embryophyta</taxon>
        <taxon>Tracheophyta</taxon>
        <taxon>Spermatophyta</taxon>
        <taxon>Magnoliopsida</taxon>
        <taxon>eudicotyledons</taxon>
        <taxon>Gunneridae</taxon>
        <taxon>Pentapetalae</taxon>
        <taxon>asterids</taxon>
        <taxon>lamiids</taxon>
        <taxon>Lamiales</taxon>
        <taxon>Pedaliaceae</taxon>
        <taxon>Sesamum</taxon>
    </lineage>
</organism>